<evidence type="ECO:0000313" key="1">
    <source>
        <dbReference type="EMBL" id="KKR91869.1"/>
    </source>
</evidence>
<dbReference type="EMBL" id="LCAP01000001">
    <property type="protein sequence ID" value="KKR91869.1"/>
    <property type="molecule type" value="Genomic_DNA"/>
</dbReference>
<organism evidence="1 2">
    <name type="scientific">Candidatus Falkowbacteria bacterium GW2011_GWA2_41_14</name>
    <dbReference type="NCBI Taxonomy" id="1618635"/>
    <lineage>
        <taxon>Bacteria</taxon>
        <taxon>Candidatus Falkowiibacteriota</taxon>
    </lineage>
</organism>
<sequence length="75" mass="9153">MPPNEKIIQARIADRLKLYPNYKKIMHQPSWYIKQQEEYLKEIKKTTLPYLIIKTKKLPDDNLTKEILIWLNEIK</sequence>
<evidence type="ECO:0000313" key="2">
    <source>
        <dbReference type="Proteomes" id="UP000034190"/>
    </source>
</evidence>
<dbReference type="Proteomes" id="UP000034190">
    <property type="component" value="Unassembled WGS sequence"/>
</dbReference>
<gene>
    <name evidence="1" type="ORF">UU43_C0001G0049</name>
</gene>
<comment type="caution">
    <text evidence="1">The sequence shown here is derived from an EMBL/GenBank/DDBJ whole genome shotgun (WGS) entry which is preliminary data.</text>
</comment>
<name>A0A0G0USX7_9BACT</name>
<proteinExistence type="predicted"/>
<reference evidence="1 2" key="1">
    <citation type="journal article" date="2015" name="Nature">
        <title>rRNA introns, odd ribosomes, and small enigmatic genomes across a large radiation of phyla.</title>
        <authorList>
            <person name="Brown C.T."/>
            <person name="Hug L.A."/>
            <person name="Thomas B.C."/>
            <person name="Sharon I."/>
            <person name="Castelle C.J."/>
            <person name="Singh A."/>
            <person name="Wilkins M.J."/>
            <person name="Williams K.H."/>
            <person name="Banfield J.F."/>
        </authorList>
    </citation>
    <scope>NUCLEOTIDE SEQUENCE [LARGE SCALE GENOMIC DNA]</scope>
</reference>
<protein>
    <submittedName>
        <fullName evidence="1">Uncharacterized protein</fullName>
    </submittedName>
</protein>
<dbReference type="AlphaFoldDB" id="A0A0G0USX7"/>
<accession>A0A0G0USX7</accession>